<feature type="compositionally biased region" description="Low complexity" evidence="1">
    <location>
        <begin position="307"/>
        <end position="317"/>
    </location>
</feature>
<accession>A0AAV9ZUW0</accession>
<feature type="region of interest" description="Disordered" evidence="1">
    <location>
        <begin position="253"/>
        <end position="353"/>
    </location>
</feature>
<gene>
    <name evidence="2" type="ORF">R3P38DRAFT_2802142</name>
</gene>
<proteinExistence type="predicted"/>
<keyword evidence="3" id="KW-1185">Reference proteome</keyword>
<dbReference type="Proteomes" id="UP001362999">
    <property type="component" value="Unassembled WGS sequence"/>
</dbReference>
<feature type="compositionally biased region" description="Polar residues" evidence="1">
    <location>
        <begin position="277"/>
        <end position="288"/>
    </location>
</feature>
<protein>
    <submittedName>
        <fullName evidence="2">Uncharacterized protein</fullName>
    </submittedName>
</protein>
<dbReference type="EMBL" id="JAWWNJ010000108">
    <property type="protein sequence ID" value="KAK6992611.1"/>
    <property type="molecule type" value="Genomic_DNA"/>
</dbReference>
<comment type="caution">
    <text evidence="2">The sequence shown here is derived from an EMBL/GenBank/DDBJ whole genome shotgun (WGS) entry which is preliminary data.</text>
</comment>
<sequence length="447" mass="48280">MSPCLDFEMIVRSQRRQRQRTHNSTGFIGLKGKYVGAAIISGIAALKEQLLYTAFARAYGFGSAETRRGGVARLSRRQGDIEDDVYTAAASTPFEAAQTRFVGVGAVRGAEWRKLGAAGMGKRAGGRVRGGVGTKTVLEGPKMAAEVRREGSAVPLTACERVVVEWRTLSAKQRIRESKRVLDVVLYSQKLEICGRWWSRRKILINRGETREEKPKDVQLDEETVSMITSRCKAVPGNGEQDRWHQQEFKSIEAVTTERGRPPMGGGNCKDNEKQANSRQIGPSNTPARNGLAAAETDDGGGRKSPTAATAAATNNGGDDDGGEEAGKVHKIASDSPSADSARHDIDVPPDLPQSGYSLLSERDFREYSHLKLAAIPQLEGSNVLGIEVALLNINGPSIALQLLAGIDREEHKSSSAISAISNTISSHDTDHDLIELNAKQLQSNAI</sequence>
<evidence type="ECO:0000313" key="2">
    <source>
        <dbReference type="EMBL" id="KAK6992611.1"/>
    </source>
</evidence>
<evidence type="ECO:0000256" key="1">
    <source>
        <dbReference type="SAM" id="MobiDB-lite"/>
    </source>
</evidence>
<reference evidence="2 3" key="1">
    <citation type="journal article" date="2024" name="J Genomics">
        <title>Draft genome sequencing and assembly of Favolaschia claudopus CIRM-BRFM 2984 isolated from oak limbs.</title>
        <authorList>
            <person name="Navarro D."/>
            <person name="Drula E."/>
            <person name="Chaduli D."/>
            <person name="Cazenave R."/>
            <person name="Ahrendt S."/>
            <person name="Wang J."/>
            <person name="Lipzen A."/>
            <person name="Daum C."/>
            <person name="Barry K."/>
            <person name="Grigoriev I.V."/>
            <person name="Favel A."/>
            <person name="Rosso M.N."/>
            <person name="Martin F."/>
        </authorList>
    </citation>
    <scope>NUCLEOTIDE SEQUENCE [LARGE SCALE GENOMIC DNA]</scope>
    <source>
        <strain evidence="2 3">CIRM-BRFM 2984</strain>
    </source>
</reference>
<dbReference type="AlphaFoldDB" id="A0AAV9ZUW0"/>
<name>A0AAV9ZUW0_9AGAR</name>
<evidence type="ECO:0000313" key="3">
    <source>
        <dbReference type="Proteomes" id="UP001362999"/>
    </source>
</evidence>
<organism evidence="2 3">
    <name type="scientific">Favolaschia claudopus</name>
    <dbReference type="NCBI Taxonomy" id="2862362"/>
    <lineage>
        <taxon>Eukaryota</taxon>
        <taxon>Fungi</taxon>
        <taxon>Dikarya</taxon>
        <taxon>Basidiomycota</taxon>
        <taxon>Agaricomycotina</taxon>
        <taxon>Agaricomycetes</taxon>
        <taxon>Agaricomycetidae</taxon>
        <taxon>Agaricales</taxon>
        <taxon>Marasmiineae</taxon>
        <taxon>Mycenaceae</taxon>
        <taxon>Favolaschia</taxon>
    </lineage>
</organism>